<dbReference type="Gene3D" id="1.10.30.10">
    <property type="entry name" value="High mobility group box domain"/>
    <property type="match status" value="1"/>
</dbReference>
<evidence type="ECO:0000313" key="2">
    <source>
        <dbReference type="EMBL" id="RIA98824.1"/>
    </source>
</evidence>
<gene>
    <name evidence="2" type="ORF">C1645_731385</name>
</gene>
<proteinExistence type="predicted"/>
<dbReference type="EMBL" id="QKYT01000011">
    <property type="protein sequence ID" value="RIA98824.1"/>
    <property type="molecule type" value="Genomic_DNA"/>
</dbReference>
<evidence type="ECO:0008006" key="4">
    <source>
        <dbReference type="Google" id="ProtNLM"/>
    </source>
</evidence>
<dbReference type="Proteomes" id="UP000265703">
    <property type="component" value="Unassembled WGS sequence"/>
</dbReference>
<comment type="caution">
    <text evidence="2">The sequence shown here is derived from an EMBL/GenBank/DDBJ whole genome shotgun (WGS) entry which is preliminary data.</text>
</comment>
<evidence type="ECO:0000313" key="3">
    <source>
        <dbReference type="Proteomes" id="UP000265703"/>
    </source>
</evidence>
<sequence>MLSEGSSIDDGATVSPDHNIPTPLTDEELVFGSNYPFNMDINVLLTNSTKCRRFKRIMKSGTENRPKPLNSFFIYMRTKISQPEYNNMEAKKRLKHIGDLWKHESRETKNLFEACARLAKKINDEQYQRTTNHEENGLSSPQNFLASSPSLLPNNPDIYSSSPIYSQATPFNSPNTSLPVTSSSSFDESLLLQHASNTESGSNNMQQYVDYDFNEFNLELDQLDLIELSNNLGLSGAFSHVPNYSFVPTTTTPDYPSVASYQYANYDLFDQTNSAQQYSNYLEPSTSLALDHNFHNFENTHEPENFELDNTENGANPQLFGQQYKYIILTIPVKIQDWNLQNTY</sequence>
<keyword evidence="3" id="KW-1185">Reference proteome</keyword>
<dbReference type="OrthoDB" id="2327314at2759"/>
<dbReference type="InterPro" id="IPR036910">
    <property type="entry name" value="HMG_box_dom_sf"/>
</dbReference>
<name>A0A397TVB1_9GLOM</name>
<evidence type="ECO:0000256" key="1">
    <source>
        <dbReference type="SAM" id="MobiDB-lite"/>
    </source>
</evidence>
<feature type="region of interest" description="Disordered" evidence="1">
    <location>
        <begin position="1"/>
        <end position="21"/>
    </location>
</feature>
<organism evidence="2 3">
    <name type="scientific">Glomus cerebriforme</name>
    <dbReference type="NCBI Taxonomy" id="658196"/>
    <lineage>
        <taxon>Eukaryota</taxon>
        <taxon>Fungi</taxon>
        <taxon>Fungi incertae sedis</taxon>
        <taxon>Mucoromycota</taxon>
        <taxon>Glomeromycotina</taxon>
        <taxon>Glomeromycetes</taxon>
        <taxon>Glomerales</taxon>
        <taxon>Glomeraceae</taxon>
        <taxon>Glomus</taxon>
    </lineage>
</organism>
<reference evidence="2 3" key="1">
    <citation type="submission" date="2018-06" db="EMBL/GenBank/DDBJ databases">
        <title>Comparative genomics reveals the genomic features of Rhizophagus irregularis, R. cerebriforme, R. diaphanum and Gigaspora rosea, and their symbiotic lifestyle signature.</title>
        <authorList>
            <person name="Morin E."/>
            <person name="San Clemente H."/>
            <person name="Chen E.C.H."/>
            <person name="De La Providencia I."/>
            <person name="Hainaut M."/>
            <person name="Kuo A."/>
            <person name="Kohler A."/>
            <person name="Murat C."/>
            <person name="Tang N."/>
            <person name="Roy S."/>
            <person name="Loubradou J."/>
            <person name="Henrissat B."/>
            <person name="Grigoriev I.V."/>
            <person name="Corradi N."/>
            <person name="Roux C."/>
            <person name="Martin F.M."/>
        </authorList>
    </citation>
    <scope>NUCLEOTIDE SEQUENCE [LARGE SCALE GENOMIC DNA]</scope>
    <source>
        <strain evidence="2 3">DAOM 227022</strain>
    </source>
</reference>
<protein>
    <recommendedName>
        <fullName evidence="4">HMG box domain-containing protein</fullName>
    </recommendedName>
</protein>
<dbReference type="AlphaFoldDB" id="A0A397TVB1"/>
<dbReference type="SUPFAM" id="SSF47095">
    <property type="entry name" value="HMG-box"/>
    <property type="match status" value="1"/>
</dbReference>
<accession>A0A397TVB1</accession>